<feature type="domain" description="Ion transport" evidence="12">
    <location>
        <begin position="633"/>
        <end position="874"/>
    </location>
</feature>
<evidence type="ECO:0000256" key="10">
    <source>
        <dbReference type="SAM" id="MobiDB-lite"/>
    </source>
</evidence>
<feature type="compositionally biased region" description="Polar residues" evidence="10">
    <location>
        <begin position="158"/>
        <end position="169"/>
    </location>
</feature>
<gene>
    <name evidence="13" type="ORF">ASEP1449_LOCUS3357</name>
</gene>
<evidence type="ECO:0000256" key="6">
    <source>
        <dbReference type="ARBA" id="ARBA00022989"/>
    </source>
</evidence>
<feature type="transmembrane region" description="Helical" evidence="11">
    <location>
        <begin position="839"/>
        <end position="869"/>
    </location>
</feature>
<feature type="transmembrane region" description="Helical" evidence="11">
    <location>
        <begin position="498"/>
        <end position="526"/>
    </location>
</feature>
<feature type="transmembrane region" description="Helical" evidence="11">
    <location>
        <begin position="471"/>
        <end position="492"/>
    </location>
</feature>
<evidence type="ECO:0000313" key="13">
    <source>
        <dbReference type="EMBL" id="CAD9811532.1"/>
    </source>
</evidence>
<evidence type="ECO:0000256" key="8">
    <source>
        <dbReference type="ARBA" id="ARBA00023136"/>
    </source>
</evidence>
<feature type="region of interest" description="Disordered" evidence="10">
    <location>
        <begin position="1"/>
        <end position="20"/>
    </location>
</feature>
<evidence type="ECO:0000256" key="2">
    <source>
        <dbReference type="ARBA" id="ARBA00022448"/>
    </source>
</evidence>
<evidence type="ECO:0000256" key="7">
    <source>
        <dbReference type="ARBA" id="ARBA00023065"/>
    </source>
</evidence>
<feature type="region of interest" description="Disordered" evidence="10">
    <location>
        <begin position="126"/>
        <end position="187"/>
    </location>
</feature>
<feature type="transmembrane region" description="Helical" evidence="11">
    <location>
        <begin position="628"/>
        <end position="651"/>
    </location>
</feature>
<evidence type="ECO:0000256" key="4">
    <source>
        <dbReference type="ARBA" id="ARBA00022737"/>
    </source>
</evidence>
<feature type="transmembrane region" description="Helical" evidence="11">
    <location>
        <begin position="663"/>
        <end position="681"/>
    </location>
</feature>
<feature type="transmembrane region" description="Helical" evidence="11">
    <location>
        <begin position="370"/>
        <end position="391"/>
    </location>
</feature>
<dbReference type="InterPro" id="IPR044581">
    <property type="entry name" value="TPC1_plant"/>
</dbReference>
<comment type="subcellular location">
    <subcellularLocation>
        <location evidence="1">Membrane</location>
        <topology evidence="1">Multi-pass membrane protein</topology>
    </subcellularLocation>
</comment>
<keyword evidence="4" id="KW-0677">Repeat</keyword>
<reference evidence="13" key="1">
    <citation type="submission" date="2021-01" db="EMBL/GenBank/DDBJ databases">
        <authorList>
            <person name="Corre E."/>
            <person name="Pelletier E."/>
            <person name="Niang G."/>
            <person name="Scheremetjew M."/>
            <person name="Finn R."/>
            <person name="Kale V."/>
            <person name="Holt S."/>
            <person name="Cochrane G."/>
            <person name="Meng A."/>
            <person name="Brown T."/>
            <person name="Cohen L."/>
        </authorList>
    </citation>
    <scope>NUCLEOTIDE SEQUENCE</scope>
    <source>
        <strain evidence="13">CCMP2084</strain>
    </source>
</reference>
<evidence type="ECO:0000256" key="3">
    <source>
        <dbReference type="ARBA" id="ARBA00022692"/>
    </source>
</evidence>
<feature type="transmembrane region" description="Helical" evidence="11">
    <location>
        <begin position="702"/>
        <end position="719"/>
    </location>
</feature>
<dbReference type="Pfam" id="PF00520">
    <property type="entry name" value="Ion_trans"/>
    <property type="match status" value="2"/>
</dbReference>
<evidence type="ECO:0000256" key="1">
    <source>
        <dbReference type="ARBA" id="ARBA00004141"/>
    </source>
</evidence>
<keyword evidence="7" id="KW-0406">Ion transport</keyword>
<feature type="compositionally biased region" description="Acidic residues" evidence="10">
    <location>
        <begin position="1"/>
        <end position="10"/>
    </location>
</feature>
<protein>
    <recommendedName>
        <fullName evidence="12">Ion transport domain-containing protein</fullName>
    </recommendedName>
</protein>
<evidence type="ECO:0000256" key="5">
    <source>
        <dbReference type="ARBA" id="ARBA00022837"/>
    </source>
</evidence>
<evidence type="ECO:0000256" key="9">
    <source>
        <dbReference type="ARBA" id="ARBA00023303"/>
    </source>
</evidence>
<keyword evidence="3 11" id="KW-0812">Transmembrane</keyword>
<proteinExistence type="predicted"/>
<feature type="region of interest" description="Disordered" evidence="10">
    <location>
        <begin position="84"/>
        <end position="105"/>
    </location>
</feature>
<name>A0A7S2U9U9_9STRA</name>
<dbReference type="Gene3D" id="1.10.287.70">
    <property type="match status" value="2"/>
</dbReference>
<dbReference type="EMBL" id="HBHQ01005029">
    <property type="protein sequence ID" value="CAD9811532.1"/>
    <property type="molecule type" value="Transcribed_RNA"/>
</dbReference>
<evidence type="ECO:0000259" key="12">
    <source>
        <dbReference type="Pfam" id="PF00520"/>
    </source>
</evidence>
<dbReference type="PANTHER" id="PTHR46988">
    <property type="entry name" value="TWO PORE CALCIUM CHANNEL PROTEIN 1"/>
    <property type="match status" value="1"/>
</dbReference>
<dbReference type="GO" id="GO:0016020">
    <property type="term" value="C:membrane"/>
    <property type="evidence" value="ECO:0007669"/>
    <property type="project" value="UniProtKB-SubCell"/>
</dbReference>
<keyword evidence="5" id="KW-0106">Calcium</keyword>
<keyword evidence="2" id="KW-0813">Transport</keyword>
<keyword evidence="9" id="KW-0407">Ion channel</keyword>
<dbReference type="GO" id="GO:0005245">
    <property type="term" value="F:voltage-gated calcium channel activity"/>
    <property type="evidence" value="ECO:0007669"/>
    <property type="project" value="InterPro"/>
</dbReference>
<feature type="compositionally biased region" description="Low complexity" evidence="10">
    <location>
        <begin position="134"/>
        <end position="148"/>
    </location>
</feature>
<feature type="transmembrane region" description="Helical" evidence="11">
    <location>
        <begin position="810"/>
        <end position="832"/>
    </location>
</feature>
<dbReference type="AlphaFoldDB" id="A0A7S2U9U9"/>
<feature type="transmembrane region" description="Helical" evidence="11">
    <location>
        <begin position="246"/>
        <end position="263"/>
    </location>
</feature>
<feature type="compositionally biased region" description="Polar residues" evidence="10">
    <location>
        <begin position="333"/>
        <end position="355"/>
    </location>
</feature>
<sequence length="1073" mass="118479">MIGGADDEETPLVPDDSQHVSSEYPLSFVLRSEDDDEHLYTSARTVRFATASPPPPANILSYCPGGDPEQILGHDADSIFQDEATHPNNRSFHPGMDRRKDASSSLSARSRSKWWTIVSNVAMAVHRSPPPPCSSSSSSISSNPMESSGHQKKRTTRSRSSVLFQQDNGTCEFPPNDGTAKRNNNDESGAVSGAGIYLYDEEEEARVTAIASSFLMDYEASRPPTLSSHISEISSMQIQLHSIRHSTAWTFLLYLALGALFLASCHEGEHGNVRMLAFCTAFSVWIFALDMFMSSQIKKTTMTTKSDVFGSYHGGEEAEDYFLGPNLGNGTSTQGNNRTNAALGIDSSSQKQSNSVDEDNSARKSRSEQWAVPLTICLLALSIETAMTVLMRTLYTSESLAPPRAIWTSAFKPIALFYVSTKARNALEALWSVSKTAAKVLLMELFLILCFAAVACRMYSNYESFQTLPRAFLSLFELSTTVVNPSIWMPMYQDSRSAAFFFVPFVVTSVFYLHSLVLSVVFKTYINAVSHIRNRKGMDAEDNLRLAFLAMTSRNKSSDGIIADTVPIERVRRVLQVLRPHYGPRKINALIEIADPALEGRIKYDSFRAKLPRALTISLRTASRSTDFSLLCEIFAATVAIANFLFVIIVSSPALDLLSRGSTIVRVGTFITVMATVELILRLKLFRTIIGSTTRFNHIFDGLAAVAAITSFCGLYIHLNVDESEVMLIGRAIDMIRVMRFFDIFRDIVSRSGEVFPALTGPLVLLYTGIHVSTYLGIALWGDAIHVGFYGGAIEPLYDLNNFNSYSSGIVTMFQVLVVNDWHAIAQVFLLADRCSSCVIVYTFFISSNLFSVSILLNILTAFFVGAFVTDNESKTSNGGGSRDAGSNPVSLRASTRGLKLVAVMTEDDESSDSSDLGNDDDSQFQVYERQGFEKIMQTVAGGSDSDGEYAKQVCDVLEIFEGLTPGREKVGYLVCCQESLNRFGNRRFESMLGDLLYTVVSEMHSEIMELGRSGNKHSEETVELVRQFPHVKDPTKALEISARLLRRKPPVSIFISRITQPKKDTMDITPGL</sequence>
<feature type="transmembrane region" description="Helical" evidence="11">
    <location>
        <begin position="440"/>
        <end position="459"/>
    </location>
</feature>
<keyword evidence="6 11" id="KW-1133">Transmembrane helix</keyword>
<feature type="transmembrane region" description="Helical" evidence="11">
    <location>
        <begin position="275"/>
        <end position="293"/>
    </location>
</feature>
<evidence type="ECO:0000256" key="11">
    <source>
        <dbReference type="SAM" id="Phobius"/>
    </source>
</evidence>
<accession>A0A7S2U9U9</accession>
<organism evidence="13">
    <name type="scientific">Attheya septentrionalis</name>
    <dbReference type="NCBI Taxonomy" id="420275"/>
    <lineage>
        <taxon>Eukaryota</taxon>
        <taxon>Sar</taxon>
        <taxon>Stramenopiles</taxon>
        <taxon>Ochrophyta</taxon>
        <taxon>Bacillariophyta</taxon>
        <taxon>Coscinodiscophyceae</taxon>
        <taxon>Chaetocerotophycidae</taxon>
        <taxon>Chaetocerotales</taxon>
        <taxon>Attheyaceae</taxon>
        <taxon>Attheya</taxon>
    </lineage>
</organism>
<feature type="domain" description="Ion transport" evidence="12">
    <location>
        <begin position="409"/>
        <end position="526"/>
    </location>
</feature>
<keyword evidence="8 11" id="KW-0472">Membrane</keyword>
<dbReference type="InterPro" id="IPR005821">
    <property type="entry name" value="Ion_trans_dom"/>
</dbReference>
<feature type="region of interest" description="Disordered" evidence="10">
    <location>
        <begin position="333"/>
        <end position="362"/>
    </location>
</feature>
<dbReference type="PANTHER" id="PTHR46988:SF2">
    <property type="entry name" value="TWO PORE CALCIUM CHANNEL PROTEIN 1"/>
    <property type="match status" value="1"/>
</dbReference>